<keyword evidence="4" id="KW-1185">Reference proteome</keyword>
<dbReference type="GO" id="GO:0003676">
    <property type="term" value="F:nucleic acid binding"/>
    <property type="evidence" value="ECO:0007669"/>
    <property type="project" value="InterPro"/>
</dbReference>
<dbReference type="InterPro" id="IPR005135">
    <property type="entry name" value="Endo/exonuclease/phosphatase"/>
</dbReference>
<dbReference type="Pfam" id="PF14529">
    <property type="entry name" value="Exo_endo_phos_2"/>
    <property type="match status" value="1"/>
</dbReference>
<dbReference type="GO" id="GO:0004523">
    <property type="term" value="F:RNA-DNA hybrid ribonuclease activity"/>
    <property type="evidence" value="ECO:0007669"/>
    <property type="project" value="InterPro"/>
</dbReference>
<dbReference type="PROSITE" id="PS50878">
    <property type="entry name" value="RT_POL"/>
    <property type="match status" value="1"/>
</dbReference>
<organism evidence="3 4">
    <name type="scientific">Mytilus edulis</name>
    <name type="common">Blue mussel</name>
    <dbReference type="NCBI Taxonomy" id="6550"/>
    <lineage>
        <taxon>Eukaryota</taxon>
        <taxon>Metazoa</taxon>
        <taxon>Spiralia</taxon>
        <taxon>Lophotrochozoa</taxon>
        <taxon>Mollusca</taxon>
        <taxon>Bivalvia</taxon>
        <taxon>Autobranchia</taxon>
        <taxon>Pteriomorphia</taxon>
        <taxon>Mytilida</taxon>
        <taxon>Mytiloidea</taxon>
        <taxon>Mytilidae</taxon>
        <taxon>Mytilinae</taxon>
        <taxon>Mytilus</taxon>
    </lineage>
</organism>
<dbReference type="Gene3D" id="3.30.420.10">
    <property type="entry name" value="Ribonuclease H-like superfamily/Ribonuclease H"/>
    <property type="match status" value="1"/>
</dbReference>
<name>A0A8S3QM55_MYTED</name>
<dbReference type="CDD" id="cd01650">
    <property type="entry name" value="RT_nLTR_like"/>
    <property type="match status" value="1"/>
</dbReference>
<dbReference type="InterPro" id="IPR002156">
    <property type="entry name" value="RNaseH_domain"/>
</dbReference>
<sequence length="1164" mass="135852">MRLLFINAQSFKTAVELKDIVRNYDIDILIINETFESKQNPLKFENWQIFSSPRPDKSRGGSAICIKPNLEFVAERRQQYEKYDFEMVCLEIKDQQNKKINLWVPYITPENTEHMKKLCLEINTQKLENLVILGDLNAKSFEWNNKTENKHGELLEQCMTKTSLICVNDGQATRRNCDSIIDLALISQNIYNIVEECTTLTHEKVTSDHICIMLDLNMGSKKGNSMTSNKDEENWNIRKCNWEEWKETTEEYFKDMLLKDDDSLEVWYECFESCMTACMEQVIPKYKYHQNRPKVKHPVWWNEDVKLAKKELNKTQRHFKERSIPQNFNKIIDAEKNLEVIKDKAQNEWSTTLCDVIGSGKTPKERWGAFKKLTKKTSDNKVLPFIKYDGNVIFDEKEKSKELEKVFFGGKHLDPRKFDNKFYEETTKEYINITLDSDNQEMDDDKYNQSITMDELEGSIFRLKKETAPGPDGFFPELFINAGKEFLDKLLEIMNRSWEEGILPQNWKMANVKFLKKAHKLSYNNPSAYRPISLTSVVSKLMERIVLYRIEEYVETNNIIDNEQEGFRQYRSTVNALLSLIQSIYGGFNKKMITLALFIDFEKAYDSIWREGLLVKLYQYGIKGKIWKWVHSFLNNREAVININNTKGELFKTHTGLPQGSVLSPILFNIFIADIFQTVLAQKCKFADDATIWHTGEDINILQQDLQTDIDKVNEWSNKWRMKLSVEKTEYCIFSKSIQNTTSVLLKLGNGTLKHNNNPKILGVTLDQKLTFNTHIDNVLKTAKRSLGIIREIKGIANIPTKRLIEIYQSLVCSTITYASCVWQIGNSTNLHKLDEVQRHGLALCLNMPSTSSLEVLQIIGGVLPLELRREEIAIRELAKITYFRQYECRGMCAIRRAPEYWTTLGSSKTRTSEQAIEGQRLIKLEELPPNTTVAFTDGSYKITLWYNVKIMKRRKQYSTLYQTEDQYYWQSYQSAIGIITLNWKSENYHKTIQEIKNRKIKLEQKGFSIKIIWTPGHSDIEGNEQADRLAKAAAKEADNREEMSSITTKQDIKQAARTSVIKKWKTQWESSEGYQHFINRHVEDNKCTCGEIESVEHFLLSCDNYSLDREKLRQSIYFKTGTLNLDLEELLNTEASADIQYAVSKFIDDTRRFDHYRITVSPW</sequence>
<accession>A0A8S3QM55</accession>
<comment type="caution">
    <text evidence="3">The sequence shown here is derived from an EMBL/GenBank/DDBJ whole genome shotgun (WGS) entry which is preliminary data.</text>
</comment>
<protein>
    <recommendedName>
        <fullName evidence="5">Pol-like protein</fullName>
    </recommendedName>
</protein>
<feature type="domain" description="RNase H type-1" evidence="2">
    <location>
        <begin position="895"/>
        <end position="1036"/>
    </location>
</feature>
<dbReference type="PANTHER" id="PTHR36688">
    <property type="entry name" value="ENDO/EXONUCLEASE/PHOSPHATASE DOMAIN-CONTAINING PROTEIN"/>
    <property type="match status" value="1"/>
</dbReference>
<dbReference type="InterPro" id="IPR052560">
    <property type="entry name" value="RdDP_mobile_element"/>
</dbReference>
<proteinExistence type="predicted"/>
<evidence type="ECO:0000313" key="3">
    <source>
        <dbReference type="EMBL" id="CAG2194732.1"/>
    </source>
</evidence>
<dbReference type="Gene3D" id="3.60.10.10">
    <property type="entry name" value="Endonuclease/exonuclease/phosphatase"/>
    <property type="match status" value="1"/>
</dbReference>
<dbReference type="Pfam" id="PF00078">
    <property type="entry name" value="RVT_1"/>
    <property type="match status" value="1"/>
</dbReference>
<reference evidence="3" key="1">
    <citation type="submission" date="2021-03" db="EMBL/GenBank/DDBJ databases">
        <authorList>
            <person name="Bekaert M."/>
        </authorList>
    </citation>
    <scope>NUCLEOTIDE SEQUENCE</scope>
</reference>
<dbReference type="InterPro" id="IPR012337">
    <property type="entry name" value="RNaseH-like_sf"/>
</dbReference>
<dbReference type="Pfam" id="PF00075">
    <property type="entry name" value="RNase_H"/>
    <property type="match status" value="1"/>
</dbReference>
<dbReference type="InterPro" id="IPR043502">
    <property type="entry name" value="DNA/RNA_pol_sf"/>
</dbReference>
<dbReference type="InterPro" id="IPR036691">
    <property type="entry name" value="Endo/exonu/phosph_ase_sf"/>
</dbReference>
<gene>
    <name evidence="3" type="ORF">MEDL_9753</name>
</gene>
<dbReference type="AlphaFoldDB" id="A0A8S3QM55"/>
<dbReference type="InterPro" id="IPR036397">
    <property type="entry name" value="RNaseH_sf"/>
</dbReference>
<dbReference type="PROSITE" id="PS50879">
    <property type="entry name" value="RNASE_H_1"/>
    <property type="match status" value="1"/>
</dbReference>
<evidence type="ECO:0000259" key="2">
    <source>
        <dbReference type="PROSITE" id="PS50879"/>
    </source>
</evidence>
<evidence type="ECO:0000259" key="1">
    <source>
        <dbReference type="PROSITE" id="PS50878"/>
    </source>
</evidence>
<dbReference type="SUPFAM" id="SSF53098">
    <property type="entry name" value="Ribonuclease H-like"/>
    <property type="match status" value="1"/>
</dbReference>
<dbReference type="Proteomes" id="UP000683360">
    <property type="component" value="Unassembled WGS sequence"/>
</dbReference>
<dbReference type="GO" id="GO:0006259">
    <property type="term" value="P:DNA metabolic process"/>
    <property type="evidence" value="ECO:0007669"/>
    <property type="project" value="UniProtKB-ARBA"/>
</dbReference>
<evidence type="ECO:0008006" key="5">
    <source>
        <dbReference type="Google" id="ProtNLM"/>
    </source>
</evidence>
<dbReference type="InterPro" id="IPR000477">
    <property type="entry name" value="RT_dom"/>
</dbReference>
<dbReference type="SUPFAM" id="SSF56219">
    <property type="entry name" value="DNase I-like"/>
    <property type="match status" value="1"/>
</dbReference>
<evidence type="ECO:0000313" key="4">
    <source>
        <dbReference type="Proteomes" id="UP000683360"/>
    </source>
</evidence>
<dbReference type="SUPFAM" id="SSF56672">
    <property type="entry name" value="DNA/RNA polymerases"/>
    <property type="match status" value="1"/>
</dbReference>
<dbReference type="EMBL" id="CAJPWZ010000493">
    <property type="protein sequence ID" value="CAG2194732.1"/>
    <property type="molecule type" value="Genomic_DNA"/>
</dbReference>
<feature type="domain" description="Reverse transcriptase" evidence="1">
    <location>
        <begin position="496"/>
        <end position="766"/>
    </location>
</feature>
<dbReference type="OrthoDB" id="6780406at2759"/>
<dbReference type="PANTHER" id="PTHR36688:SF2">
    <property type="entry name" value="ENDONUCLEASE_EXONUCLEASE_PHOSPHATASE DOMAIN-CONTAINING PROTEIN"/>
    <property type="match status" value="1"/>
</dbReference>